<organism evidence="13 14">
    <name type="scientific">Eumeta variegata</name>
    <name type="common">Bagworm moth</name>
    <name type="synonym">Eumeta japonica</name>
    <dbReference type="NCBI Taxonomy" id="151549"/>
    <lineage>
        <taxon>Eukaryota</taxon>
        <taxon>Metazoa</taxon>
        <taxon>Ecdysozoa</taxon>
        <taxon>Arthropoda</taxon>
        <taxon>Hexapoda</taxon>
        <taxon>Insecta</taxon>
        <taxon>Pterygota</taxon>
        <taxon>Neoptera</taxon>
        <taxon>Endopterygota</taxon>
        <taxon>Lepidoptera</taxon>
        <taxon>Glossata</taxon>
        <taxon>Ditrysia</taxon>
        <taxon>Tineoidea</taxon>
        <taxon>Psychidae</taxon>
        <taxon>Oiketicinae</taxon>
        <taxon>Eumeta</taxon>
    </lineage>
</organism>
<evidence type="ECO:0000256" key="9">
    <source>
        <dbReference type="ARBA" id="ARBA00031262"/>
    </source>
</evidence>
<feature type="domain" description="Glycosyl hydrolases family 22 (GH22)" evidence="12">
    <location>
        <begin position="137"/>
        <end position="155"/>
    </location>
</feature>
<feature type="region of interest" description="Disordered" evidence="11">
    <location>
        <begin position="539"/>
        <end position="568"/>
    </location>
</feature>
<dbReference type="SUPFAM" id="SSF53955">
    <property type="entry name" value="Lysozyme-like"/>
    <property type="match status" value="1"/>
</dbReference>
<name>A0A4C1VEH2_EUMVA</name>
<dbReference type="EMBL" id="BGZK01000335">
    <property type="protein sequence ID" value="GBP37528.1"/>
    <property type="molecule type" value="Genomic_DNA"/>
</dbReference>
<dbReference type="OrthoDB" id="195015at2759"/>
<evidence type="ECO:0000259" key="12">
    <source>
        <dbReference type="PROSITE" id="PS00128"/>
    </source>
</evidence>
<dbReference type="GO" id="GO:0042742">
    <property type="term" value="P:defense response to bacterium"/>
    <property type="evidence" value="ECO:0007669"/>
    <property type="project" value="UniProtKB-KW"/>
</dbReference>
<dbReference type="InterPro" id="IPR023346">
    <property type="entry name" value="Lysozyme-like_dom_sf"/>
</dbReference>
<dbReference type="InterPro" id="IPR019799">
    <property type="entry name" value="Glyco_hydro_22_CS"/>
</dbReference>
<keyword evidence="8" id="KW-0326">Glycosidase</keyword>
<keyword evidence="4" id="KW-0929">Antimicrobial</keyword>
<comment type="caution">
    <text evidence="13">The sequence shown here is derived from an EMBL/GenBank/DDBJ whole genome shotgun (WGS) entry which is preliminary data.</text>
</comment>
<evidence type="ECO:0000256" key="2">
    <source>
        <dbReference type="ARBA" id="ARBA00012732"/>
    </source>
</evidence>
<reference evidence="13 14" key="1">
    <citation type="journal article" date="2019" name="Commun. Biol.">
        <title>The bagworm genome reveals a unique fibroin gene that provides high tensile strength.</title>
        <authorList>
            <person name="Kono N."/>
            <person name="Nakamura H."/>
            <person name="Ohtoshi R."/>
            <person name="Tomita M."/>
            <person name="Numata K."/>
            <person name="Arakawa K."/>
        </authorList>
    </citation>
    <scope>NUCLEOTIDE SEQUENCE [LARGE SCALE GENOMIC DNA]</scope>
</reference>
<dbReference type="Proteomes" id="UP000299102">
    <property type="component" value="Unassembled WGS sequence"/>
</dbReference>
<dbReference type="PANTHER" id="PTHR11407:SF63">
    <property type="entry name" value="LYSOZYME C"/>
    <property type="match status" value="1"/>
</dbReference>
<sequence length="568" mass="62917">MLISNHASHPSTRPRRRGVVFAQRSRTGRVVIQKVGRGGVRVEKRSSGRGEASPSTMLVIAWCACALFAVVAARVYTRCELADELTTLGIRKEDVATWVCIAFHESRLDTAAQNHGSGDHGLLQISELYWCGPGKVCGLSCADLRNEDIADDVRCALQIHEEHTRLQGDGFLAWVVYPQHCRHNVKKYLAECDGTPKSVDRSRSEYVFGFSNETQFDQAKTPYLKIKSVFRSGYQNLNLIEDDNSTSPYRWLNFKVPDIDSLKLPVYEEIQSTPFLSPRPTTAKPSTTTKTYATIIRTTHTPAPPALSEFTTRYTPGKAHSTTVRPLYDRFSGQNNFVSFVNTPEESTHSRFAGQTIKPPIKFGGFPSNNVFANKPTTLSSIYSGSKTPSTTSNTIDYDRAFNRKSFGLSTARPKISTTRYFPTAKANYAFTTRGSADNFNNSPTSRSKSPTTSYFGTANRFSAFSDNTPKKQYHSATFAPQFSARISNVDASKSTTKFNIFDFYLNRTPAKSSVSSYAPFQGNGPRVGAFWATTPSPKFQRADQKAPAGGAGRNQFRRATEQLGGHS</sequence>
<comment type="catalytic activity">
    <reaction evidence="1">
        <text>Hydrolysis of (1-&gt;4)-beta-linkages between N-acetylmuramic acid and N-acetyl-D-glucosamine residues in a peptidoglycan and between N-acetyl-D-glucosamine residues in chitodextrins.</text>
        <dbReference type="EC" id="3.2.1.17"/>
    </reaction>
</comment>
<dbReference type="Pfam" id="PF00062">
    <property type="entry name" value="Lys"/>
    <property type="match status" value="1"/>
</dbReference>
<keyword evidence="14" id="KW-1185">Reference proteome</keyword>
<evidence type="ECO:0000256" key="4">
    <source>
        <dbReference type="ARBA" id="ARBA00022529"/>
    </source>
</evidence>
<evidence type="ECO:0000256" key="7">
    <source>
        <dbReference type="ARBA" id="ARBA00023157"/>
    </source>
</evidence>
<dbReference type="PROSITE" id="PS00128">
    <property type="entry name" value="GLYCOSYL_HYDROL_F22_1"/>
    <property type="match status" value="1"/>
</dbReference>
<evidence type="ECO:0000256" key="6">
    <source>
        <dbReference type="ARBA" id="ARBA00022801"/>
    </source>
</evidence>
<dbReference type="EC" id="3.2.1.17" evidence="2"/>
<dbReference type="STRING" id="151549.A0A4C1VEH2"/>
<dbReference type="PANTHER" id="PTHR11407">
    <property type="entry name" value="LYSOZYME C"/>
    <property type="match status" value="1"/>
</dbReference>
<evidence type="ECO:0000313" key="14">
    <source>
        <dbReference type="Proteomes" id="UP000299102"/>
    </source>
</evidence>
<dbReference type="SMART" id="SM00263">
    <property type="entry name" value="LYZ1"/>
    <property type="match status" value="1"/>
</dbReference>
<dbReference type="InterPro" id="IPR001916">
    <property type="entry name" value="Glyco_hydro_22"/>
</dbReference>
<keyword evidence="6" id="KW-0378">Hydrolase</keyword>
<evidence type="ECO:0000256" key="8">
    <source>
        <dbReference type="ARBA" id="ARBA00023295"/>
    </source>
</evidence>
<dbReference type="PRINTS" id="PR00135">
    <property type="entry name" value="LYZLACT"/>
</dbReference>
<dbReference type="CDD" id="cd16899">
    <property type="entry name" value="LYZ_C_invert"/>
    <property type="match status" value="1"/>
</dbReference>
<dbReference type="GO" id="GO:0031640">
    <property type="term" value="P:killing of cells of another organism"/>
    <property type="evidence" value="ECO:0007669"/>
    <property type="project" value="UniProtKB-KW"/>
</dbReference>
<proteinExistence type="inferred from homology"/>
<gene>
    <name evidence="13" type="ORF">EVAR_28780_1</name>
</gene>
<dbReference type="AlphaFoldDB" id="A0A4C1VEH2"/>
<evidence type="ECO:0000256" key="11">
    <source>
        <dbReference type="SAM" id="MobiDB-lite"/>
    </source>
</evidence>
<keyword evidence="5" id="KW-0081">Bacteriolytic enzyme</keyword>
<accession>A0A4C1VEH2</accession>
<comment type="similarity">
    <text evidence="10">Belongs to the glycosyl hydrolase 22 family.</text>
</comment>
<evidence type="ECO:0000256" key="3">
    <source>
        <dbReference type="ARBA" id="ARBA00020438"/>
    </source>
</evidence>
<dbReference type="Gene3D" id="1.10.530.10">
    <property type="match status" value="1"/>
</dbReference>
<evidence type="ECO:0000256" key="1">
    <source>
        <dbReference type="ARBA" id="ARBA00000632"/>
    </source>
</evidence>
<protein>
    <recommendedName>
        <fullName evidence="3">Lysozyme</fullName>
        <ecNumber evidence="2">3.2.1.17</ecNumber>
    </recommendedName>
    <alternativeName>
        <fullName evidence="9">1,4-beta-N-acetylmuramidase</fullName>
    </alternativeName>
</protein>
<evidence type="ECO:0000256" key="5">
    <source>
        <dbReference type="ARBA" id="ARBA00022638"/>
    </source>
</evidence>
<keyword evidence="7" id="KW-1015">Disulfide bond</keyword>
<dbReference type="PROSITE" id="PS51348">
    <property type="entry name" value="GLYCOSYL_HYDROL_F22_2"/>
    <property type="match status" value="1"/>
</dbReference>
<evidence type="ECO:0000313" key="13">
    <source>
        <dbReference type="EMBL" id="GBP37528.1"/>
    </source>
</evidence>
<evidence type="ECO:0000256" key="10">
    <source>
        <dbReference type="RuleBase" id="RU004440"/>
    </source>
</evidence>
<dbReference type="GO" id="GO:0003796">
    <property type="term" value="F:lysozyme activity"/>
    <property type="evidence" value="ECO:0007669"/>
    <property type="project" value="UniProtKB-EC"/>
</dbReference>